<dbReference type="AlphaFoldDB" id="A0A6L2JVC6"/>
<evidence type="ECO:0000256" key="1">
    <source>
        <dbReference type="SAM" id="MobiDB-lite"/>
    </source>
</evidence>
<dbReference type="PANTHER" id="PTHR11439:SF483">
    <property type="entry name" value="PEPTIDE SYNTHASE GLIP-LIKE, PUTATIVE (AFU_ORTHOLOGUE AFUA_3G12920)-RELATED"/>
    <property type="match status" value="1"/>
</dbReference>
<dbReference type="EMBL" id="BKCJ010001388">
    <property type="protein sequence ID" value="GEU41068.1"/>
    <property type="molecule type" value="Genomic_DNA"/>
</dbReference>
<dbReference type="InterPro" id="IPR036397">
    <property type="entry name" value="RNaseH_sf"/>
</dbReference>
<dbReference type="InterPro" id="IPR043502">
    <property type="entry name" value="DNA/RNA_pol_sf"/>
</dbReference>
<dbReference type="CDD" id="cd09272">
    <property type="entry name" value="RNase_HI_RT_Ty1"/>
    <property type="match status" value="1"/>
</dbReference>
<dbReference type="GO" id="GO:0003676">
    <property type="term" value="F:nucleic acid binding"/>
    <property type="evidence" value="ECO:0007669"/>
    <property type="project" value="InterPro"/>
</dbReference>
<feature type="domain" description="GAG-pre-integrase" evidence="2">
    <location>
        <begin position="478"/>
        <end position="548"/>
    </location>
</feature>
<name>A0A6L2JVC6_TANCI</name>
<organism evidence="3">
    <name type="scientific">Tanacetum cinerariifolium</name>
    <name type="common">Dalmatian daisy</name>
    <name type="synonym">Chrysanthemum cinerariifolium</name>
    <dbReference type="NCBI Taxonomy" id="118510"/>
    <lineage>
        <taxon>Eukaryota</taxon>
        <taxon>Viridiplantae</taxon>
        <taxon>Streptophyta</taxon>
        <taxon>Embryophyta</taxon>
        <taxon>Tracheophyta</taxon>
        <taxon>Spermatophyta</taxon>
        <taxon>Magnoliopsida</taxon>
        <taxon>eudicotyledons</taxon>
        <taxon>Gunneridae</taxon>
        <taxon>Pentapetalae</taxon>
        <taxon>asterids</taxon>
        <taxon>campanulids</taxon>
        <taxon>Asterales</taxon>
        <taxon>Asteraceae</taxon>
        <taxon>Asteroideae</taxon>
        <taxon>Anthemideae</taxon>
        <taxon>Anthemidinae</taxon>
        <taxon>Tanacetum</taxon>
    </lineage>
</organism>
<accession>A0A6L2JVC6</accession>
<dbReference type="SUPFAM" id="SSF53098">
    <property type="entry name" value="Ribonuclease H-like"/>
    <property type="match status" value="1"/>
</dbReference>
<reference evidence="3" key="1">
    <citation type="journal article" date="2019" name="Sci. Rep.">
        <title>Draft genome of Tanacetum cinerariifolium, the natural source of mosquito coil.</title>
        <authorList>
            <person name="Yamashiro T."/>
            <person name="Shiraishi A."/>
            <person name="Satake H."/>
            <person name="Nakayama K."/>
        </authorList>
    </citation>
    <scope>NUCLEOTIDE SEQUENCE</scope>
</reference>
<dbReference type="InterPro" id="IPR012337">
    <property type="entry name" value="RNaseH-like_sf"/>
</dbReference>
<dbReference type="Pfam" id="PF13976">
    <property type="entry name" value="gag_pre-integrs"/>
    <property type="match status" value="1"/>
</dbReference>
<feature type="region of interest" description="Disordered" evidence="1">
    <location>
        <begin position="352"/>
        <end position="376"/>
    </location>
</feature>
<gene>
    <name evidence="3" type="ORF">Tci_013046</name>
</gene>
<dbReference type="InterPro" id="IPR025724">
    <property type="entry name" value="GAG-pre-integrase_dom"/>
</dbReference>
<sequence>MTTPNVTSSTDSQMHNNIMAAGSRDRPPMLATGRYPQWHSRFLRYIDTRPNARMVKKIYKPTNNNLRTSSNSRNKNVDTTLRYKNDNQSGQFRNQRTVNVAGARENELEAHYNYMAKIQEVPIAESGIDSDPVEHVQNDARYNMFANDLQHSKQSKSVSNTCLVETNNSNVIPDSPDMCEDDIQNDQNDVESDDEHVALANLIPIWNEKVPNVFRKERKQYIKNQDLKAQLQDKNIAISELKKLIEKGKGKSVDTKFDKPFVVRQPNAQRIPKPSVLCKSAPFSNSLERIYFLKTKSVPKTNVSEGLSKPVTAQTLPQTAWQDVSNINVLKPGMYRIDNRKTQTRAPQLPQTVRNTNPRVSTSIGVNNKTNVSRPHYKSNQLRDKVLPNNSQVKPKKTQVEVHPRIPSVFNKMKTVSACKDSLNSKTLNANAVCATCNKWLVDSNHFACVTKMLNNVNARTKKPNGNDLLTGNRGSDLYTISLQESTSSTPLCLMAKASPTQAWLWHRMLSHLNFNYINLLSKKDVVIGLPKLKYVKDQLCSSCEFSKAKRSLFKSKAVPSSKRRLNLLHMDLCGPMRVASINEKKYILVIVDDYSIYTWTWFLRSKDETPEVLKEFLTIIQRNLQALVITNDVVERRNRTLVEAAHTMLSASKLPLFFWAEAIATACYTQNRSIIIPTHDAHVPSQQEMDLLFGPLYNEFFNAEKVYRLWNALYGLKQAPKAWYDKLLKFLTSKGFTKGLQIHQSPHGIIINQARFALEILYKHGMEKGQSIGTPMATKPKLDADLSGNPVDQTDYRSKIGSLMYLTSSRPDIRQAICFCVRYQSRPTEKHLKEVKRIFRYLRSTVKIIAFLVGFDLIAFSDADHAGCIYSRKSTSGGIQFLGDKSVSWMTKKQNCTAMSSAEAEYMALSASYAQDMWMRT</sequence>
<evidence type="ECO:0000313" key="3">
    <source>
        <dbReference type="EMBL" id="GEU41068.1"/>
    </source>
</evidence>
<dbReference type="PANTHER" id="PTHR11439">
    <property type="entry name" value="GAG-POL-RELATED RETROTRANSPOSON"/>
    <property type="match status" value="1"/>
</dbReference>
<protein>
    <recommendedName>
        <fullName evidence="2">GAG-pre-integrase domain-containing protein</fullName>
    </recommendedName>
</protein>
<feature type="compositionally biased region" description="Polar residues" evidence="1">
    <location>
        <begin position="352"/>
        <end position="373"/>
    </location>
</feature>
<proteinExistence type="predicted"/>
<dbReference type="Gene3D" id="3.30.420.10">
    <property type="entry name" value="Ribonuclease H-like superfamily/Ribonuclease H"/>
    <property type="match status" value="2"/>
</dbReference>
<dbReference type="SUPFAM" id="SSF56672">
    <property type="entry name" value="DNA/RNA polymerases"/>
    <property type="match status" value="1"/>
</dbReference>
<comment type="caution">
    <text evidence="3">The sequence shown here is derived from an EMBL/GenBank/DDBJ whole genome shotgun (WGS) entry which is preliminary data.</text>
</comment>
<evidence type="ECO:0000259" key="2">
    <source>
        <dbReference type="Pfam" id="PF13976"/>
    </source>
</evidence>